<accession>A0A0J1ILS5</accession>
<dbReference type="Proteomes" id="UP000036045">
    <property type="component" value="Unassembled WGS sequence"/>
</dbReference>
<comment type="caution">
    <text evidence="1">The sequence shown here is derived from an EMBL/GenBank/DDBJ whole genome shotgun (WGS) entry which is preliminary data.</text>
</comment>
<dbReference type="InterPro" id="IPR052036">
    <property type="entry name" value="Hydrolase/PRTase-associated"/>
</dbReference>
<evidence type="ECO:0000313" key="2">
    <source>
        <dbReference type="Proteomes" id="UP000036045"/>
    </source>
</evidence>
<organism evidence="1 2">
    <name type="scientific">Niallia circulans</name>
    <name type="common">Bacillus circulans</name>
    <dbReference type="NCBI Taxonomy" id="1397"/>
    <lineage>
        <taxon>Bacteria</taxon>
        <taxon>Bacillati</taxon>
        <taxon>Bacillota</taxon>
        <taxon>Bacilli</taxon>
        <taxon>Bacillales</taxon>
        <taxon>Bacillaceae</taxon>
        <taxon>Niallia</taxon>
    </lineage>
</organism>
<dbReference type="GO" id="GO:0032259">
    <property type="term" value="P:methylation"/>
    <property type="evidence" value="ECO:0007669"/>
    <property type="project" value="UniProtKB-KW"/>
</dbReference>
<dbReference type="Gene3D" id="3.40.1660.10">
    <property type="entry name" value="EreA-like (biosynthetic domain)"/>
    <property type="match status" value="1"/>
</dbReference>
<reference evidence="1 2" key="1">
    <citation type="submission" date="2015-05" db="EMBL/GenBank/DDBJ databases">
        <title>Whole genome sequence and identification of bacterial endophytes from Costus igneus.</title>
        <authorList>
            <person name="Lee Y.P."/>
            <person name="Gan H.M."/>
            <person name="Eng W."/>
            <person name="Wheatley M.S."/>
            <person name="Caraballo A."/>
            <person name="Polter S."/>
            <person name="Savka M.A."/>
            <person name="Hudson A.O."/>
        </authorList>
    </citation>
    <scope>NUCLEOTIDE SEQUENCE [LARGE SCALE GENOMIC DNA]</scope>
    <source>
        <strain evidence="1 2">RIT379</strain>
    </source>
</reference>
<name>A0A0J1ILS5_NIACI</name>
<protein>
    <submittedName>
        <fullName evidence="1">Protein-L-isoaspartate O-methyltransferase</fullName>
    </submittedName>
</protein>
<dbReference type="PANTHER" id="PTHR31299">
    <property type="entry name" value="ESTERASE, PUTATIVE (AFU_ORTHOLOGUE AFUA_1G05850)-RELATED"/>
    <property type="match status" value="1"/>
</dbReference>
<dbReference type="CDD" id="cd14728">
    <property type="entry name" value="Ere-like"/>
    <property type="match status" value="1"/>
</dbReference>
<dbReference type="PATRIC" id="fig|1397.4.peg.4779"/>
<proteinExistence type="predicted"/>
<dbReference type="EMBL" id="LDPH01000006">
    <property type="protein sequence ID" value="KLV26922.1"/>
    <property type="molecule type" value="Genomic_DNA"/>
</dbReference>
<keyword evidence="1" id="KW-0808">Transferase</keyword>
<dbReference type="PIRSF" id="PIRSF036794">
    <property type="entry name" value="UCP_erythr_ester"/>
    <property type="match status" value="1"/>
</dbReference>
<dbReference type="OrthoDB" id="9810066at2"/>
<keyword evidence="2" id="KW-1185">Reference proteome</keyword>
<sequence>MCKKVVTKINEILQPIQQYSQPFKNIEDLRHLIKKASKAKYALLGEATHGTAEFYTIRAEISKKLISEYGFSFIAVEGDWPSCYEVNRYIKGRSNYTDAREVLSQFQRWPTWMWANEEIIPLIEWLKEHNQSKQEEEKVGFYGIDVYSLWESMEAIIAYLQKINSPDLEKAMQAITCFQPYNKRPEQYGMSAAFLGESCREEVLELLHSIMSKRKQYLEENRENYLNLQMNGIVSKNAESYYKTMLTDDTESWNIRDHHMVEALEIIRHFYGEEAKGIVWEHNTHIGDARATSMEQEGIVNVGQITREKFGSQNVYAIGFGTYKGTVIAAEKWGDPYKIMNIPEAQKNSWEEQLHRVGAFNQTFIFTEDNRRFFNQIIGHRAIGVIYDAAYEQYGNYVPTKVSERYDGFIFVDQSTAVTPIAFNAETSNHG</sequence>
<dbReference type="GO" id="GO:0008168">
    <property type="term" value="F:methyltransferase activity"/>
    <property type="evidence" value="ECO:0007669"/>
    <property type="project" value="UniProtKB-KW"/>
</dbReference>
<gene>
    <name evidence="1" type="ORF">ABW02_08055</name>
</gene>
<dbReference type="Pfam" id="PF05139">
    <property type="entry name" value="Erythro_esteras"/>
    <property type="match status" value="1"/>
</dbReference>
<dbReference type="AlphaFoldDB" id="A0A0J1ILS5"/>
<dbReference type="PANTHER" id="PTHR31299:SF0">
    <property type="entry name" value="ESTERASE, PUTATIVE (AFU_ORTHOLOGUE AFUA_1G05850)-RELATED"/>
    <property type="match status" value="1"/>
</dbReference>
<evidence type="ECO:0000313" key="1">
    <source>
        <dbReference type="EMBL" id="KLV26922.1"/>
    </source>
</evidence>
<dbReference type="InterPro" id="IPR007815">
    <property type="entry name" value="Emycin_Estase"/>
</dbReference>
<dbReference type="Gene3D" id="3.30.1870.10">
    <property type="entry name" value="EreA-like, domain 2"/>
    <property type="match status" value="1"/>
</dbReference>
<dbReference type="GO" id="GO:0046677">
    <property type="term" value="P:response to antibiotic"/>
    <property type="evidence" value="ECO:0007669"/>
    <property type="project" value="InterPro"/>
</dbReference>
<keyword evidence="1" id="KW-0489">Methyltransferase</keyword>
<dbReference type="InterPro" id="IPR014622">
    <property type="entry name" value="UCP036794_erythomycin"/>
</dbReference>
<dbReference type="SUPFAM" id="SSF159501">
    <property type="entry name" value="EreA/ChaN-like"/>
    <property type="match status" value="1"/>
</dbReference>